<dbReference type="Pfam" id="PF06719">
    <property type="entry name" value="AraC_N"/>
    <property type="match status" value="1"/>
</dbReference>
<accession>S3V2A9</accession>
<dbReference type="PANTHER" id="PTHR43436:SF2">
    <property type="entry name" value="ARAC_XYLS FAMILY TRANSCRIPTIONAL REGULATOR"/>
    <property type="match status" value="1"/>
</dbReference>
<protein>
    <submittedName>
        <fullName evidence="5">AraC-type transcriptional regulator N-terminal domain protein</fullName>
    </submittedName>
</protein>
<proteinExistence type="predicted"/>
<keyword evidence="6" id="KW-1185">Reference proteome</keyword>
<evidence type="ECO:0000313" key="5">
    <source>
        <dbReference type="EMBL" id="EPG75523.1"/>
    </source>
</evidence>
<keyword evidence="1" id="KW-0805">Transcription regulation</keyword>
<dbReference type="Pfam" id="PF12833">
    <property type="entry name" value="HTH_18"/>
    <property type="match status" value="1"/>
</dbReference>
<dbReference type="SUPFAM" id="SSF46689">
    <property type="entry name" value="Homeodomain-like"/>
    <property type="match status" value="2"/>
</dbReference>
<comment type="caution">
    <text evidence="5">The sequence shown here is derived from an EMBL/GenBank/DDBJ whole genome shotgun (WGS) entry which is preliminary data.</text>
</comment>
<evidence type="ECO:0000259" key="4">
    <source>
        <dbReference type="PROSITE" id="PS01124"/>
    </source>
</evidence>
<dbReference type="InterPro" id="IPR018060">
    <property type="entry name" value="HTH_AraC"/>
</dbReference>
<dbReference type="EMBL" id="AKWZ02000003">
    <property type="protein sequence ID" value="EPG75523.1"/>
    <property type="molecule type" value="Genomic_DNA"/>
</dbReference>
<evidence type="ECO:0000256" key="3">
    <source>
        <dbReference type="SAM" id="MobiDB-lite"/>
    </source>
</evidence>
<dbReference type="Proteomes" id="UP000014540">
    <property type="component" value="Unassembled WGS sequence"/>
</dbReference>
<dbReference type="SMART" id="SM00342">
    <property type="entry name" value="HTH_ARAC"/>
    <property type="match status" value="1"/>
</dbReference>
<feature type="region of interest" description="Disordered" evidence="3">
    <location>
        <begin position="292"/>
        <end position="316"/>
    </location>
</feature>
<dbReference type="InterPro" id="IPR009594">
    <property type="entry name" value="Tscrpt_reg_HTH_AraC_N"/>
</dbReference>
<dbReference type="OrthoDB" id="34150at2"/>
<sequence length="316" mass="35312">MKKNTKNVPEEKRRKLADHLKRLIPKEQSIASGIKGVRLFRIDQSAPKLQKAYEPGIIILAQGQKRIFLGDDIYTYNSGNYLVLSVPLPLECETKASPEEPVLGIYITVDASSIGEILLDMDDINLDEDTLPKGIYSSKLTESLADASIRLAEALASPQDKKFLGSMIIREIIYRVLREEEGGALQALAYRNRKFFQIARALRRIHESFSQDLDVKSLAFDAGMSISTFHASFKAVTNTSPIQYIKNVRLHKARMLMTQEGLNAYKAALSVGYESPSQFSREYKRFFGITPGKDMSNPQPGEGNGTSSIKHPVLNI</sequence>
<dbReference type="InterPro" id="IPR009057">
    <property type="entry name" value="Homeodomain-like_sf"/>
</dbReference>
<organism evidence="5 6">
    <name type="scientific">Leptospira fainei serovar Hurstbridge str. BUT 6</name>
    <dbReference type="NCBI Taxonomy" id="1193011"/>
    <lineage>
        <taxon>Bacteria</taxon>
        <taxon>Pseudomonadati</taxon>
        <taxon>Spirochaetota</taxon>
        <taxon>Spirochaetia</taxon>
        <taxon>Leptospirales</taxon>
        <taxon>Leptospiraceae</taxon>
        <taxon>Leptospira</taxon>
    </lineage>
</organism>
<gene>
    <name evidence="5" type="ORF">LEP1GSC058_1909</name>
</gene>
<dbReference type="Gene3D" id="1.10.10.60">
    <property type="entry name" value="Homeodomain-like"/>
    <property type="match status" value="2"/>
</dbReference>
<reference evidence="5" key="1">
    <citation type="submission" date="2013-04" db="EMBL/GenBank/DDBJ databases">
        <authorList>
            <person name="Harkins D.M."/>
            <person name="Durkin A.S."/>
            <person name="Selengut J.D."/>
            <person name="Sanka R."/>
            <person name="DePew J."/>
            <person name="Purushe J."/>
            <person name="Ahmed A."/>
            <person name="van der Linden H."/>
            <person name="Goris M.G.A."/>
            <person name="Hartskeerl R.A."/>
            <person name="Vinetz J.M."/>
            <person name="Sutton G.G."/>
            <person name="Nelson W.C."/>
            <person name="Fouts D.E."/>
        </authorList>
    </citation>
    <scope>NUCLEOTIDE SEQUENCE [LARGE SCALE GENOMIC DNA]</scope>
    <source>
        <strain evidence="5">BUT 6</strain>
    </source>
</reference>
<dbReference type="AlphaFoldDB" id="S3V2A9"/>
<dbReference type="RefSeq" id="WP_016548608.1">
    <property type="nucleotide sequence ID" value="NZ_AKWZ02000003.1"/>
</dbReference>
<evidence type="ECO:0000256" key="2">
    <source>
        <dbReference type="ARBA" id="ARBA00023163"/>
    </source>
</evidence>
<dbReference type="GO" id="GO:0003700">
    <property type="term" value="F:DNA-binding transcription factor activity"/>
    <property type="evidence" value="ECO:0007669"/>
    <property type="project" value="InterPro"/>
</dbReference>
<dbReference type="PROSITE" id="PS01124">
    <property type="entry name" value="HTH_ARAC_FAMILY_2"/>
    <property type="match status" value="1"/>
</dbReference>
<keyword evidence="2" id="KW-0804">Transcription</keyword>
<dbReference type="PANTHER" id="PTHR43436">
    <property type="entry name" value="ARAC-FAMILY TRANSCRIPTIONAL REGULATOR"/>
    <property type="match status" value="1"/>
</dbReference>
<dbReference type="STRING" id="1193011.LEP1GSC058_1909"/>
<name>S3V2A9_9LEPT</name>
<feature type="domain" description="HTH araC/xylS-type" evidence="4">
    <location>
        <begin position="199"/>
        <end position="297"/>
    </location>
</feature>
<evidence type="ECO:0000313" key="6">
    <source>
        <dbReference type="Proteomes" id="UP000014540"/>
    </source>
</evidence>
<dbReference type="GO" id="GO:0043565">
    <property type="term" value="F:sequence-specific DNA binding"/>
    <property type="evidence" value="ECO:0007669"/>
    <property type="project" value="InterPro"/>
</dbReference>
<evidence type="ECO:0000256" key="1">
    <source>
        <dbReference type="ARBA" id="ARBA00023015"/>
    </source>
</evidence>